<dbReference type="RefSeq" id="WP_016647321.1">
    <property type="nucleotide sequence ID" value="NZ_BQNW01000001.1"/>
</dbReference>
<dbReference type="AlphaFoldDB" id="A0A2I1N8U1"/>
<accession>A0A2I1N8U1</accession>
<dbReference type="Pfam" id="PF05545">
    <property type="entry name" value="FixQ"/>
    <property type="match status" value="1"/>
</dbReference>
<dbReference type="Proteomes" id="UP001075461">
    <property type="component" value="Unassembled WGS sequence"/>
</dbReference>
<reference evidence="2" key="2">
    <citation type="submission" date="2022-12" db="EMBL/GenBank/DDBJ databases">
        <title>Species Delineation and Comparative Genomics within the Campylobacter ureolyticus Complex.</title>
        <authorList>
            <person name="Maki J."/>
            <person name="Howard M."/>
            <person name="Connelly S."/>
            <person name="Hardy D.J."/>
            <person name="Cameron A."/>
        </authorList>
    </citation>
    <scope>NUCLEOTIDE SEQUENCE</scope>
    <source>
        <strain evidence="3">URMC_786</strain>
        <strain evidence="2">URMC_787</strain>
    </source>
</reference>
<evidence type="ECO:0000256" key="1">
    <source>
        <dbReference type="SAM" id="Phobius"/>
    </source>
</evidence>
<dbReference type="EMBL" id="JAPXGO010000004">
    <property type="protein sequence ID" value="MCZ6159982.1"/>
    <property type="molecule type" value="Genomic_DNA"/>
</dbReference>
<dbReference type="Proteomes" id="UP000234639">
    <property type="component" value="Unassembled WGS sequence"/>
</dbReference>
<dbReference type="InterPro" id="IPR014107">
    <property type="entry name" value="Cyt_c_oxidase_cbb3_CcoQ"/>
</dbReference>
<dbReference type="InterPro" id="IPR008621">
    <property type="entry name" value="Cbb3-typ_cyt_oxidase_comp"/>
</dbReference>
<evidence type="ECO:0000313" key="3">
    <source>
        <dbReference type="EMBL" id="MCZ6162061.1"/>
    </source>
</evidence>
<keyword evidence="1" id="KW-1133">Transmembrane helix</keyword>
<reference evidence="4 5" key="1">
    <citation type="submission" date="2017-12" db="EMBL/GenBank/DDBJ databases">
        <title>Phylogenetic diversity of female urinary microbiome.</title>
        <authorList>
            <person name="Thomas-White K."/>
            <person name="Wolfe A.J."/>
        </authorList>
    </citation>
    <scope>NUCLEOTIDE SEQUENCE [LARGE SCALE GENOMIC DNA]</scope>
    <source>
        <strain evidence="4 5">UMB0112</strain>
    </source>
</reference>
<sequence length="76" mass="8783">MSIETMRTLQAYGYVVLIISLCIGLYAYFFHLRRSEKTGRRNYEKYGNLALNDSIDDEIIETIPSNDNECKKGAKK</sequence>
<name>A0A2I1N8U1_9BACT</name>
<gene>
    <name evidence="4" type="ORF">CYJ41_06635</name>
    <name evidence="2" type="ORF">O6B32_05760</name>
    <name evidence="3" type="ORF">O6B92_06895</name>
</gene>
<keyword evidence="1" id="KW-0472">Membrane</keyword>
<organism evidence="4 5">
    <name type="scientific">Campylobacter ureolyticus</name>
    <dbReference type="NCBI Taxonomy" id="827"/>
    <lineage>
        <taxon>Bacteria</taxon>
        <taxon>Pseudomonadati</taxon>
        <taxon>Campylobacterota</taxon>
        <taxon>Epsilonproteobacteria</taxon>
        <taxon>Campylobacterales</taxon>
        <taxon>Campylobacteraceae</taxon>
        <taxon>Campylobacter</taxon>
    </lineage>
</organism>
<comment type="caution">
    <text evidence="4">The sequence shown here is derived from an EMBL/GenBank/DDBJ whole genome shotgun (WGS) entry which is preliminary data.</text>
</comment>
<evidence type="ECO:0000313" key="5">
    <source>
        <dbReference type="Proteomes" id="UP000234639"/>
    </source>
</evidence>
<protein>
    <submittedName>
        <fullName evidence="4">CcoQ/FixQ family Cbb3-type cytochrome c oxidase assembly chaperone</fullName>
    </submittedName>
    <submittedName>
        <fullName evidence="2">Cytochrome c oxidase, cbb3-type, CcoQ subunit</fullName>
    </submittedName>
</protein>
<feature type="transmembrane region" description="Helical" evidence="1">
    <location>
        <begin position="12"/>
        <end position="31"/>
    </location>
</feature>
<evidence type="ECO:0000313" key="2">
    <source>
        <dbReference type="EMBL" id="MCZ6159982.1"/>
    </source>
</evidence>
<dbReference type="EMBL" id="JAPXGP010000004">
    <property type="protein sequence ID" value="MCZ6162061.1"/>
    <property type="molecule type" value="Genomic_DNA"/>
</dbReference>
<evidence type="ECO:0000313" key="4">
    <source>
        <dbReference type="EMBL" id="PKZ28775.1"/>
    </source>
</evidence>
<dbReference type="NCBIfam" id="TIGR02736">
    <property type="entry name" value="cbb3_Q_epsi"/>
    <property type="match status" value="1"/>
</dbReference>
<proteinExistence type="predicted"/>
<keyword evidence="1" id="KW-0812">Transmembrane</keyword>
<dbReference type="Proteomes" id="UP001075225">
    <property type="component" value="Unassembled WGS sequence"/>
</dbReference>
<dbReference type="EMBL" id="PKHU01000006">
    <property type="protein sequence ID" value="PKZ28775.1"/>
    <property type="molecule type" value="Genomic_DNA"/>
</dbReference>